<keyword evidence="4" id="KW-1185">Reference proteome</keyword>
<dbReference type="InterPro" id="IPR001466">
    <property type="entry name" value="Beta-lactam-related"/>
</dbReference>
<dbReference type="PANTHER" id="PTHR46825:SF9">
    <property type="entry name" value="BETA-LACTAMASE-RELATED DOMAIN-CONTAINING PROTEIN"/>
    <property type="match status" value="1"/>
</dbReference>
<sequence>MRKLLRRISRPSHASASQDTFQIDIDPCMTSLSHLATEIRNPTAVVRVDVQGATQWKEIRHTMGHNAVVDDDAASGKKLFRIASLSKPLINLVYCIIIEDNTTVTGVRRLDWDTDAFVFYNSLCNVDEPKIEIHTGGPKIDELLLHRNAFADINRFLFAPDGTFMASGDHFIKYIPNIPGQAFHSYTSNSVQYSNANHIFAVLILEKMFRRDIESIMREYVFSRFGMDSTTTDLTLLDDERKSALGPILRGRRVSGDPSRCDEIHTDLLGDTSIASACFGTWSCADDLAGLLLQLIDLRTGDKGTSGNKAISKKAAEAFFNKRAQIEEKAYDSTFAGLLCDTTSEWMVGDSPDRLSRPDALYTLGSYCEKGKVEPQKIYSKGGVVDGFTSRLILAPEHRVCIVVLTNSTGPVDFSSHVAQCILQEVLGLEERHEIAEKVMENLDALCRPWRDLESQDEDLGAWPDPIDKFVGTYRNRLVGYDLKISPDSDAIFHTGVPRKSGKMTVRARKSTIRLFPGPQGFSIERLAEAGWKNLTLDWQEEEGRKVLACGKGLTDRYFQVRDE</sequence>
<dbReference type="OrthoDB" id="5946976at2759"/>
<dbReference type="RefSeq" id="XP_013269592.1">
    <property type="nucleotide sequence ID" value="XM_013414138.1"/>
</dbReference>
<name>A0A0D2IGQ7_9EURO</name>
<dbReference type="Gene3D" id="3.40.710.10">
    <property type="entry name" value="DD-peptidase/beta-lactamase superfamily"/>
    <property type="match status" value="1"/>
</dbReference>
<evidence type="ECO:0000259" key="2">
    <source>
        <dbReference type="Pfam" id="PF00144"/>
    </source>
</evidence>
<dbReference type="InterPro" id="IPR012338">
    <property type="entry name" value="Beta-lactam/transpept-like"/>
</dbReference>
<proteinExistence type="inferred from homology"/>
<dbReference type="AlphaFoldDB" id="A0A0D2IGQ7"/>
<evidence type="ECO:0000313" key="4">
    <source>
        <dbReference type="Proteomes" id="UP000053617"/>
    </source>
</evidence>
<dbReference type="Pfam" id="PF00144">
    <property type="entry name" value="Beta-lactamase"/>
    <property type="match status" value="1"/>
</dbReference>
<organism evidence="3 4">
    <name type="scientific">Rhinocladiella mackenziei CBS 650.93</name>
    <dbReference type="NCBI Taxonomy" id="1442369"/>
    <lineage>
        <taxon>Eukaryota</taxon>
        <taxon>Fungi</taxon>
        <taxon>Dikarya</taxon>
        <taxon>Ascomycota</taxon>
        <taxon>Pezizomycotina</taxon>
        <taxon>Eurotiomycetes</taxon>
        <taxon>Chaetothyriomycetidae</taxon>
        <taxon>Chaetothyriales</taxon>
        <taxon>Herpotrichiellaceae</taxon>
        <taxon>Rhinocladiella</taxon>
    </lineage>
</organism>
<accession>A0A0D2IGQ7</accession>
<evidence type="ECO:0000313" key="3">
    <source>
        <dbReference type="EMBL" id="KIX02456.1"/>
    </source>
</evidence>
<dbReference type="PANTHER" id="PTHR46825">
    <property type="entry name" value="D-ALANYL-D-ALANINE-CARBOXYPEPTIDASE/ENDOPEPTIDASE AMPH"/>
    <property type="match status" value="1"/>
</dbReference>
<dbReference type="GeneID" id="25296468"/>
<protein>
    <submittedName>
        <fullName evidence="3">Rhinocladiella mackenziei CBS 650.93 unplaced genomic scaffold supercont1.6, whole genome shotgun sequence</fullName>
    </submittedName>
</protein>
<dbReference type="SUPFAM" id="SSF56601">
    <property type="entry name" value="beta-lactamase/transpeptidase-like"/>
    <property type="match status" value="1"/>
</dbReference>
<reference evidence="3 4" key="1">
    <citation type="submission" date="2015-01" db="EMBL/GenBank/DDBJ databases">
        <title>The Genome Sequence of Rhinocladiella mackenzie CBS 650.93.</title>
        <authorList>
            <consortium name="The Broad Institute Genomics Platform"/>
            <person name="Cuomo C."/>
            <person name="de Hoog S."/>
            <person name="Gorbushina A."/>
            <person name="Stielow B."/>
            <person name="Teixiera M."/>
            <person name="Abouelleil A."/>
            <person name="Chapman S.B."/>
            <person name="Priest M."/>
            <person name="Young S.K."/>
            <person name="Wortman J."/>
            <person name="Nusbaum C."/>
            <person name="Birren B."/>
        </authorList>
    </citation>
    <scope>NUCLEOTIDE SEQUENCE [LARGE SCALE GENOMIC DNA]</scope>
    <source>
        <strain evidence="3 4">CBS 650.93</strain>
    </source>
</reference>
<dbReference type="VEuPathDB" id="FungiDB:Z518_08397"/>
<gene>
    <name evidence="3" type="ORF">Z518_08397</name>
</gene>
<dbReference type="Proteomes" id="UP000053617">
    <property type="component" value="Unassembled WGS sequence"/>
</dbReference>
<dbReference type="InterPro" id="IPR050491">
    <property type="entry name" value="AmpC-like"/>
</dbReference>
<evidence type="ECO:0000256" key="1">
    <source>
        <dbReference type="ARBA" id="ARBA00038215"/>
    </source>
</evidence>
<dbReference type="HOGENOM" id="CLU_481586_0_0_1"/>
<dbReference type="EMBL" id="KN847480">
    <property type="protein sequence ID" value="KIX02456.1"/>
    <property type="molecule type" value="Genomic_DNA"/>
</dbReference>
<comment type="similarity">
    <text evidence="1">Belongs to the peptidase S12 family.</text>
</comment>
<feature type="domain" description="Beta-lactamase-related" evidence="2">
    <location>
        <begin position="69"/>
        <end position="413"/>
    </location>
</feature>